<dbReference type="InterPro" id="IPR012506">
    <property type="entry name" value="TMEM86B-like"/>
</dbReference>
<evidence type="ECO:0000313" key="7">
    <source>
        <dbReference type="EMBL" id="HIS76410.1"/>
    </source>
</evidence>
<feature type="transmembrane region" description="Helical" evidence="6">
    <location>
        <begin position="185"/>
        <end position="205"/>
    </location>
</feature>
<dbReference type="AlphaFoldDB" id="A0A9D1FNG8"/>
<evidence type="ECO:0000256" key="1">
    <source>
        <dbReference type="ARBA" id="ARBA00004141"/>
    </source>
</evidence>
<feature type="transmembrane region" description="Helical" evidence="6">
    <location>
        <begin position="101"/>
        <end position="123"/>
    </location>
</feature>
<name>A0A9D1FNG8_9FIRM</name>
<feature type="transmembrane region" description="Helical" evidence="6">
    <location>
        <begin position="36"/>
        <end position="63"/>
    </location>
</feature>
<sequence>MTWIFLAGFGLCAAVHLVFCLLPDARRWRDFTKVLLMPALLLAVILADGPILVKAALFLGWLGDIFLLKPDKKPFFLAGLVSFLAGHACYIPAMFPMRRFSLPVLLLLAAGFIAVGGILFLTIRRSLPGDMKLPGIAYLAIILAMAWAAFSTGQPVLILGAVSFVASDYTLARQLFVRKNRYGDFFVMLTYLLAQFLLAAGLCGMF</sequence>
<evidence type="ECO:0000313" key="8">
    <source>
        <dbReference type="Proteomes" id="UP000824002"/>
    </source>
</evidence>
<accession>A0A9D1FNG8</accession>
<feature type="transmembrane region" description="Helical" evidence="6">
    <location>
        <begin position="135"/>
        <end position="165"/>
    </location>
</feature>
<reference evidence="7" key="2">
    <citation type="journal article" date="2021" name="PeerJ">
        <title>Extensive microbial diversity within the chicken gut microbiome revealed by metagenomics and culture.</title>
        <authorList>
            <person name="Gilroy R."/>
            <person name="Ravi A."/>
            <person name="Getino M."/>
            <person name="Pursley I."/>
            <person name="Horton D.L."/>
            <person name="Alikhan N.F."/>
            <person name="Baker D."/>
            <person name="Gharbi K."/>
            <person name="Hall N."/>
            <person name="Watson M."/>
            <person name="Adriaenssens E.M."/>
            <person name="Foster-Nyarko E."/>
            <person name="Jarju S."/>
            <person name="Secka A."/>
            <person name="Antonio M."/>
            <person name="Oren A."/>
            <person name="Chaudhuri R.R."/>
            <person name="La Ragione R."/>
            <person name="Hildebrand F."/>
            <person name="Pallen M.J."/>
        </authorList>
    </citation>
    <scope>NUCLEOTIDE SEQUENCE</scope>
    <source>
        <strain evidence="7">CHK199-13235</strain>
    </source>
</reference>
<keyword evidence="5 6" id="KW-0472">Membrane</keyword>
<gene>
    <name evidence="7" type="ORF">IAB51_06305</name>
</gene>
<protein>
    <submittedName>
        <fullName evidence="7">Lysoplasmalogenase</fullName>
    </submittedName>
</protein>
<evidence type="ECO:0000256" key="6">
    <source>
        <dbReference type="SAM" id="Phobius"/>
    </source>
</evidence>
<evidence type="ECO:0000256" key="3">
    <source>
        <dbReference type="ARBA" id="ARBA00022692"/>
    </source>
</evidence>
<comment type="similarity">
    <text evidence="2">Belongs to the TMEM86 family.</text>
</comment>
<dbReference type="Pfam" id="PF07947">
    <property type="entry name" value="YhhN"/>
    <property type="match status" value="1"/>
</dbReference>
<dbReference type="PANTHER" id="PTHR31885:SF6">
    <property type="entry name" value="GH04784P"/>
    <property type="match status" value="1"/>
</dbReference>
<feature type="transmembrane region" description="Helical" evidence="6">
    <location>
        <begin position="75"/>
        <end position="95"/>
    </location>
</feature>
<dbReference type="EMBL" id="DVJP01000041">
    <property type="protein sequence ID" value="HIS76410.1"/>
    <property type="molecule type" value="Genomic_DNA"/>
</dbReference>
<evidence type="ECO:0000256" key="5">
    <source>
        <dbReference type="ARBA" id="ARBA00023136"/>
    </source>
</evidence>
<dbReference type="PANTHER" id="PTHR31885">
    <property type="entry name" value="GH04784P"/>
    <property type="match status" value="1"/>
</dbReference>
<comment type="subcellular location">
    <subcellularLocation>
        <location evidence="1">Membrane</location>
        <topology evidence="1">Multi-pass membrane protein</topology>
    </subcellularLocation>
</comment>
<proteinExistence type="inferred from homology"/>
<dbReference type="Proteomes" id="UP000824002">
    <property type="component" value="Unassembled WGS sequence"/>
</dbReference>
<evidence type="ECO:0000256" key="4">
    <source>
        <dbReference type="ARBA" id="ARBA00022989"/>
    </source>
</evidence>
<evidence type="ECO:0000256" key="2">
    <source>
        <dbReference type="ARBA" id="ARBA00007375"/>
    </source>
</evidence>
<dbReference type="GO" id="GO:0016787">
    <property type="term" value="F:hydrolase activity"/>
    <property type="evidence" value="ECO:0007669"/>
    <property type="project" value="TreeGrafter"/>
</dbReference>
<reference evidence="7" key="1">
    <citation type="submission" date="2020-10" db="EMBL/GenBank/DDBJ databases">
        <authorList>
            <person name="Gilroy R."/>
        </authorList>
    </citation>
    <scope>NUCLEOTIDE SEQUENCE</scope>
    <source>
        <strain evidence="7">CHK199-13235</strain>
    </source>
</reference>
<comment type="caution">
    <text evidence="7">The sequence shown here is derived from an EMBL/GenBank/DDBJ whole genome shotgun (WGS) entry which is preliminary data.</text>
</comment>
<keyword evidence="3 6" id="KW-0812">Transmembrane</keyword>
<dbReference type="GO" id="GO:0016020">
    <property type="term" value="C:membrane"/>
    <property type="evidence" value="ECO:0007669"/>
    <property type="project" value="UniProtKB-SubCell"/>
</dbReference>
<organism evidence="7 8">
    <name type="scientific">Candidatus Merdivicinus excrementipullorum</name>
    <dbReference type="NCBI Taxonomy" id="2840867"/>
    <lineage>
        <taxon>Bacteria</taxon>
        <taxon>Bacillati</taxon>
        <taxon>Bacillota</taxon>
        <taxon>Clostridia</taxon>
        <taxon>Eubacteriales</taxon>
        <taxon>Oscillospiraceae</taxon>
        <taxon>Oscillospiraceae incertae sedis</taxon>
        <taxon>Candidatus Merdivicinus</taxon>
    </lineage>
</organism>
<keyword evidence="4 6" id="KW-1133">Transmembrane helix</keyword>